<dbReference type="Proteomes" id="UP000288351">
    <property type="component" value="Unassembled WGS sequence"/>
</dbReference>
<feature type="signal peptide" evidence="2">
    <location>
        <begin position="1"/>
        <end position="45"/>
    </location>
</feature>
<feature type="chain" id="PRO_5019364391" evidence="2">
    <location>
        <begin position="46"/>
        <end position="409"/>
    </location>
</feature>
<name>A0A401QV00_STRNR</name>
<protein>
    <submittedName>
        <fullName evidence="3">Uncharacterized protein</fullName>
    </submittedName>
</protein>
<evidence type="ECO:0000256" key="1">
    <source>
        <dbReference type="SAM" id="MobiDB-lite"/>
    </source>
</evidence>
<evidence type="ECO:0000313" key="4">
    <source>
        <dbReference type="Proteomes" id="UP000288351"/>
    </source>
</evidence>
<sequence>MQRRSKRARNAPNSGFTVMRRVRNAFAVGALATALIAAATPTVFAATGSQVGIANNMYPAAKEMKGAIESLGPFTAFTANASSQVGGFWNKPAIDTSTMRGITSGSLRQQLKSAGPYTTCDPSSSNNCVNGPLHIDAFLSADEANVDAVIPTADGGTCTAGGGVECNGDIVSKHPVAVGHLAIYSCSGSWAGSTHGDDPSNAGSPPLAFGADANGSGNGKSQSPRCDASPIAGGAPTTIPGVVSWLATSGHRISVADPASAPFGAASKQALIQNGFSWVASGAGQNVFTGSACDSAGAACKVRLESGISQVRGAVTANAGGNTQLGLVAKSNVVQVSWTSSSLSSTTGNDPNTWTDVDPSAYSDYGDIQQFGVALNGGNAGAAAAWENLFNTKWDNDATIQKTLAAYGY</sequence>
<dbReference type="AlphaFoldDB" id="A0A401QV00"/>
<feature type="region of interest" description="Disordered" evidence="1">
    <location>
        <begin position="194"/>
        <end position="232"/>
    </location>
</feature>
<evidence type="ECO:0000256" key="2">
    <source>
        <dbReference type="SAM" id="SignalP"/>
    </source>
</evidence>
<organism evidence="3 4">
    <name type="scientific">Streptomyces noursei</name>
    <name type="common">Streptomyces albulus</name>
    <dbReference type="NCBI Taxonomy" id="1971"/>
    <lineage>
        <taxon>Bacteria</taxon>
        <taxon>Bacillati</taxon>
        <taxon>Actinomycetota</taxon>
        <taxon>Actinomycetes</taxon>
        <taxon>Kitasatosporales</taxon>
        <taxon>Streptomycetaceae</taxon>
        <taxon>Streptomyces</taxon>
    </lineage>
</organism>
<reference evidence="3 4" key="1">
    <citation type="journal article" date="2019" name="Microbiol. Resour. Announc.">
        <title>Draft Genome Sequence of the Most Traditional epsilon-Poly-l-Lysine Producer, Streptomyces albulus NBRC14147.</title>
        <authorList>
            <person name="Yamanaka K."/>
            <person name="Hamano Y."/>
        </authorList>
    </citation>
    <scope>NUCLEOTIDE SEQUENCE [LARGE SCALE GENOMIC DNA]</scope>
    <source>
        <strain evidence="3 4">NBRC 14147</strain>
    </source>
</reference>
<evidence type="ECO:0000313" key="3">
    <source>
        <dbReference type="EMBL" id="GCB89197.1"/>
    </source>
</evidence>
<dbReference type="EMBL" id="BHXC01000006">
    <property type="protein sequence ID" value="GCB89197.1"/>
    <property type="molecule type" value="Genomic_DNA"/>
</dbReference>
<proteinExistence type="predicted"/>
<gene>
    <name evidence="3" type="ORF">SALB_01871</name>
</gene>
<accession>A0A401QV00</accession>
<keyword evidence="2" id="KW-0732">Signal</keyword>
<dbReference type="Gene3D" id="3.40.190.10">
    <property type="entry name" value="Periplasmic binding protein-like II"/>
    <property type="match status" value="1"/>
</dbReference>
<dbReference type="RefSeq" id="WP_016578200.1">
    <property type="nucleotide sequence ID" value="NZ_BHXC01000006.1"/>
</dbReference>
<comment type="caution">
    <text evidence="3">The sequence shown here is derived from an EMBL/GenBank/DDBJ whole genome shotgun (WGS) entry which is preliminary data.</text>
</comment>